<dbReference type="Gene3D" id="2.120.10.70">
    <property type="entry name" value="Fucose-specific lectin"/>
    <property type="match status" value="2"/>
</dbReference>
<feature type="domain" description="PLL-like beta propeller" evidence="2">
    <location>
        <begin position="446"/>
        <end position="539"/>
    </location>
</feature>
<keyword evidence="1" id="KW-0732">Signal</keyword>
<organism evidence="3 4">
    <name type="scientific">Lentzea tibetensis</name>
    <dbReference type="NCBI Taxonomy" id="2591470"/>
    <lineage>
        <taxon>Bacteria</taxon>
        <taxon>Bacillati</taxon>
        <taxon>Actinomycetota</taxon>
        <taxon>Actinomycetes</taxon>
        <taxon>Pseudonocardiales</taxon>
        <taxon>Pseudonocardiaceae</taxon>
        <taxon>Lentzea</taxon>
    </lineage>
</organism>
<reference evidence="3 4" key="1">
    <citation type="submission" date="2019-07" db="EMBL/GenBank/DDBJ databases">
        <title>Lentzea xizangensis sp. nov., isolated from Qinghai-Tibetan Plateau Soils.</title>
        <authorList>
            <person name="Huang J."/>
        </authorList>
    </citation>
    <scope>NUCLEOTIDE SEQUENCE [LARGE SCALE GENOMIC DNA]</scope>
    <source>
        <strain evidence="3 4">FXJ1.1311</strain>
    </source>
</reference>
<accession>A0A563EVB2</accession>
<keyword evidence="4" id="KW-1185">Reference proteome</keyword>
<dbReference type="EMBL" id="VOBR01000008">
    <property type="protein sequence ID" value="TWP51606.1"/>
    <property type="molecule type" value="Genomic_DNA"/>
</dbReference>
<feature type="chain" id="PRO_5021805944" description="PLL-like beta propeller domain-containing protein" evidence="1">
    <location>
        <begin position="29"/>
        <end position="540"/>
    </location>
</feature>
<dbReference type="CDD" id="cd22954">
    <property type="entry name" value="PLL_lectin"/>
    <property type="match status" value="1"/>
</dbReference>
<feature type="domain" description="PLL-like beta propeller" evidence="2">
    <location>
        <begin position="205"/>
        <end position="431"/>
    </location>
</feature>
<name>A0A563EVB2_9PSEU</name>
<evidence type="ECO:0000313" key="4">
    <source>
        <dbReference type="Proteomes" id="UP000316639"/>
    </source>
</evidence>
<feature type="signal peptide" evidence="1">
    <location>
        <begin position="1"/>
        <end position="28"/>
    </location>
</feature>
<evidence type="ECO:0000259" key="2">
    <source>
        <dbReference type="Pfam" id="PF26607"/>
    </source>
</evidence>
<dbReference type="InterPro" id="IPR058502">
    <property type="entry name" value="PLL-like_beta-prop"/>
</dbReference>
<comment type="caution">
    <text evidence="3">The sequence shown here is derived from an EMBL/GenBank/DDBJ whole genome shotgun (WGS) entry which is preliminary data.</text>
</comment>
<dbReference type="SUPFAM" id="SSF89372">
    <property type="entry name" value="Fucose-specific lectin"/>
    <property type="match status" value="2"/>
</dbReference>
<dbReference type="Pfam" id="PF26607">
    <property type="entry name" value="DUF8189"/>
    <property type="match status" value="2"/>
</dbReference>
<gene>
    <name evidence="3" type="ORF">FKR81_15585</name>
</gene>
<evidence type="ECO:0000256" key="1">
    <source>
        <dbReference type="SAM" id="SignalP"/>
    </source>
</evidence>
<evidence type="ECO:0000313" key="3">
    <source>
        <dbReference type="EMBL" id="TWP51606.1"/>
    </source>
</evidence>
<dbReference type="OrthoDB" id="7671932at2"/>
<dbReference type="RefSeq" id="WP_146352487.1">
    <property type="nucleotide sequence ID" value="NZ_VOBR01000008.1"/>
</dbReference>
<dbReference type="AlphaFoldDB" id="A0A563EVB2"/>
<protein>
    <recommendedName>
        <fullName evidence="2">PLL-like beta propeller domain-containing protein</fullName>
    </recommendedName>
</protein>
<proteinExistence type="predicted"/>
<dbReference type="Proteomes" id="UP000316639">
    <property type="component" value="Unassembled WGS sequence"/>
</dbReference>
<sequence length="540" mass="58090">MSNKHALRITTALAIVMPLLGTIGNASAAPLPNDPHDVRAAYNSLPCVQGGPTADDAATAARLSPLMTSKMRGYTNAYTVSCARAVVQAVKTRGLNPRAATIALVTTAVESQNHNLDGGDRDSVGLFQQRDSWGSFQQRTNPVWATNEFLNSMEYFYPNGSWNNAPIGDVAADVQRPSAEFRFRYGVEVGDATKIVNALWTIGAGTSEAPSVVVEGSGAMQVFARDTNTGQLITNWQNASGSNWKGWTNLDTRAVGTPSSHLDSAGQMNVFTRRDDGHLIHLWQDGPDGAIDRIKDLGGDFAGDPVVVTKSNNVNIAFIRGTDGRLWHKWQDPDNGYKFGDSALVHDALGTIVGKPSVLIDAEGRLSVFVLRADNHLMTAWQTTPGGPFTLDDLGGAFAGDPVAVRKSDGTQVVFIRGTDGQLWHKWQIEAGKKFVNSELVRDNFGQVLGAPAVQVSNDAIQVFARRSDGHMITAWQYTAGTKFDGVDDIGGNLTTDPVIGRQANGTKAAYARFTDGSIMTTWQDNAGGAFNKNWTYLNS</sequence>